<name>A0A7R9YYU2_9CHLO</name>
<dbReference type="Gene3D" id="3.10.450.240">
    <property type="match status" value="1"/>
</dbReference>
<accession>A0A7R9YYU2</accession>
<evidence type="ECO:0000313" key="4">
    <source>
        <dbReference type="EMBL" id="CAD8295091.1"/>
    </source>
</evidence>
<gene>
    <name evidence="4" type="ORF">CEUR00632_LOCUS12838</name>
</gene>
<sequence>MVVRRAVSAAAMTLWQESSSQAKVVLQAAPTAFARGGLGAAAASGSGTTCPQAAWLAAGGTFRHMSWQRSVEKGMRSFQDLINIPRLMHPDIYDSGEKQATDMYKFHGKVMDPYYKKNPLASWNLFANNNEGWDELERRSRYFHNRMWAYRVCYQSIWGFSPKALKEHVAEVYAAVNAAVAASHTGRRALDGVKDVVAPSLLDAMQADAARLQQSGRSVAWRMVKPPSPSSNIRLVNGFLVRGSNNPQLNSKLYFVQWTFEIESEQTFAVYERTPRGGAPRLVAGSPEAPVRVVDHWVFERAVLKSWFLPKPGPRGAEWRLVARLQQPAGRPPPLKPVPV</sequence>
<dbReference type="AlphaFoldDB" id="A0A7R9YYU2"/>
<evidence type="ECO:0000256" key="3">
    <source>
        <dbReference type="ARBA" id="ARBA00023128"/>
    </source>
</evidence>
<proteinExistence type="predicted"/>
<dbReference type="PANTHER" id="PTHR28554">
    <property type="entry name" value="39S RIBOSOMAL PROTEIN L45, MITOCHONDRIAL"/>
    <property type="match status" value="1"/>
</dbReference>
<evidence type="ECO:0000256" key="1">
    <source>
        <dbReference type="ARBA" id="ARBA00004173"/>
    </source>
</evidence>
<dbReference type="GO" id="GO:0005739">
    <property type="term" value="C:mitochondrion"/>
    <property type="evidence" value="ECO:0007669"/>
    <property type="project" value="UniProtKB-SubCell"/>
</dbReference>
<reference evidence="4" key="1">
    <citation type="submission" date="2021-01" db="EMBL/GenBank/DDBJ databases">
        <authorList>
            <person name="Corre E."/>
            <person name="Pelletier E."/>
            <person name="Niang G."/>
            <person name="Scheremetjew M."/>
            <person name="Finn R."/>
            <person name="Kale V."/>
            <person name="Holt S."/>
            <person name="Cochrane G."/>
            <person name="Meng A."/>
            <person name="Brown T."/>
            <person name="Cohen L."/>
        </authorList>
    </citation>
    <scope>NUCLEOTIDE SEQUENCE</scope>
    <source>
        <strain evidence="4">CCMP219</strain>
    </source>
</reference>
<protein>
    <recommendedName>
        <fullName evidence="5">Tim44-like domain-containing protein</fullName>
    </recommendedName>
</protein>
<organism evidence="4">
    <name type="scientific">Chlamydomonas euryale</name>
    <dbReference type="NCBI Taxonomy" id="1486919"/>
    <lineage>
        <taxon>Eukaryota</taxon>
        <taxon>Viridiplantae</taxon>
        <taxon>Chlorophyta</taxon>
        <taxon>core chlorophytes</taxon>
        <taxon>Chlorophyceae</taxon>
        <taxon>CS clade</taxon>
        <taxon>Chlamydomonadales</taxon>
        <taxon>Chlamydomonadaceae</taxon>
        <taxon>Chlamydomonas</taxon>
    </lineage>
</organism>
<keyword evidence="3" id="KW-0496">Mitochondrion</keyword>
<dbReference type="InterPro" id="IPR051975">
    <property type="entry name" value="mtLSU_mL45"/>
</dbReference>
<evidence type="ECO:0008006" key="5">
    <source>
        <dbReference type="Google" id="ProtNLM"/>
    </source>
</evidence>
<evidence type="ECO:0000256" key="2">
    <source>
        <dbReference type="ARBA" id="ARBA00022946"/>
    </source>
</evidence>
<dbReference type="EMBL" id="HBEC01027869">
    <property type="protein sequence ID" value="CAD8295091.1"/>
    <property type="molecule type" value="Transcribed_RNA"/>
</dbReference>
<dbReference type="SUPFAM" id="SSF54427">
    <property type="entry name" value="NTF2-like"/>
    <property type="match status" value="1"/>
</dbReference>
<dbReference type="PANTHER" id="PTHR28554:SF1">
    <property type="entry name" value="LARGE RIBOSOMAL SUBUNIT PROTEIN ML45"/>
    <property type="match status" value="1"/>
</dbReference>
<comment type="subcellular location">
    <subcellularLocation>
        <location evidence="1">Mitochondrion</location>
    </subcellularLocation>
</comment>
<keyword evidence="2" id="KW-0809">Transit peptide</keyword>
<dbReference type="InterPro" id="IPR032710">
    <property type="entry name" value="NTF2-like_dom_sf"/>
</dbReference>